<organism evidence="2 3">
    <name type="scientific">Stenomitos frigidus ULC18</name>
    <dbReference type="NCBI Taxonomy" id="2107698"/>
    <lineage>
        <taxon>Bacteria</taxon>
        <taxon>Bacillati</taxon>
        <taxon>Cyanobacteriota</taxon>
        <taxon>Cyanophyceae</taxon>
        <taxon>Leptolyngbyales</taxon>
        <taxon>Leptolyngbyaceae</taxon>
        <taxon>Stenomitos</taxon>
    </lineage>
</organism>
<dbReference type="SUPFAM" id="SSF48452">
    <property type="entry name" value="TPR-like"/>
    <property type="match status" value="1"/>
</dbReference>
<comment type="caution">
    <text evidence="2">The sequence shown here is derived from an EMBL/GenBank/DDBJ whole genome shotgun (WGS) entry which is preliminary data.</text>
</comment>
<dbReference type="Proteomes" id="UP000239576">
    <property type="component" value="Unassembled WGS sequence"/>
</dbReference>
<dbReference type="AlphaFoldDB" id="A0A2T1E286"/>
<dbReference type="InterPro" id="IPR011990">
    <property type="entry name" value="TPR-like_helical_dom_sf"/>
</dbReference>
<evidence type="ECO:0000313" key="3">
    <source>
        <dbReference type="Proteomes" id="UP000239576"/>
    </source>
</evidence>
<dbReference type="PANTHER" id="PTHR19959">
    <property type="entry name" value="KINESIN LIGHT CHAIN"/>
    <property type="match status" value="1"/>
</dbReference>
<name>A0A2T1E286_9CYAN</name>
<gene>
    <name evidence="2" type="ORF">C7B82_18630</name>
</gene>
<dbReference type="Gene3D" id="1.25.40.10">
    <property type="entry name" value="Tetratricopeptide repeat domain"/>
    <property type="match status" value="2"/>
</dbReference>
<reference evidence="3" key="1">
    <citation type="submission" date="2018-02" db="EMBL/GenBank/DDBJ databases">
        <authorList>
            <person name="Moore K."/>
            <person name="Momper L."/>
        </authorList>
    </citation>
    <scope>NUCLEOTIDE SEQUENCE [LARGE SCALE GENOMIC DNA]</scope>
    <source>
        <strain evidence="3">ULC18</strain>
    </source>
</reference>
<dbReference type="EMBL" id="PVWK01000099">
    <property type="protein sequence ID" value="PSB26862.1"/>
    <property type="molecule type" value="Genomic_DNA"/>
</dbReference>
<proteinExistence type="predicted"/>
<protein>
    <submittedName>
        <fullName evidence="2">Tetratricopeptide repeat protein</fullName>
    </submittedName>
</protein>
<evidence type="ECO:0000313" key="2">
    <source>
        <dbReference type="EMBL" id="PSB26862.1"/>
    </source>
</evidence>
<evidence type="ECO:0000256" key="1">
    <source>
        <dbReference type="SAM" id="MobiDB-lite"/>
    </source>
</evidence>
<dbReference type="PANTHER" id="PTHR19959:SF119">
    <property type="entry name" value="FUNGAL LIPASE-LIKE DOMAIN-CONTAINING PROTEIN"/>
    <property type="match status" value="1"/>
</dbReference>
<sequence length="907" mass="99686">MYQLQSQSCFARHGALLAMQLADRTSTTTPTHDRAQVFSGQNQKAYLRLKLAFSLNLRRQIFLAVCDDLALRNRLAARLYAELAYSSPKPLAGEATAPAVLLNVSNAPSTHNERFSVLADDRDSQSPLSSSLLPSRLLYPRLVSLNLNLSDPNPMVQIAEWLAQYPPPKDTNQRVRSPGFQILGTERLTRQPAQMQKRFLSSLQQVEHYLSCLEAPLLLWLPRPWLNAVQQSAPNFWNWHTALFEFEGDPTPVRSAIVRLDAKSIVSAPLPKQSAVSGAKQLQGLIDAPDSFQSFQSLTPASQDAGATEASVVALPVHHAIAQAINASSLSIAPASQGTAPQKENLWDILSHDLALLDDSQQAPSLPPQPEPDQSGSATEVTPPPISPAPNVAAVTLFSSDHSQAQQDSPNGKATNLVSESPVLDSPEVSAIVEPIDVPTQTPTADAAASNQSQAALELADLILAVVAEEGEDASSQNSRIIQALQQIEPLHLQQAPKATLLAAYQNLGNLCRDRVEQGNASSQHLLLAICVYEQTLQWLEDDSLQWSDVLNDIGNLYWMLSRQEPDMEASLTYLDQAIAAYQQALVKTNPETRPHNYAMIQNNLGSAYGDMARFRTPTESLEQSVAAYEAALRYRQLHDDPARYAATQNNLGTAYWNLAQHQQTVRRLKQSIAAYFEALRYYSPDCEPMHYAMIQNNLGTAYWNLAQQPQANLGVGTAKGKDLSAADLLQRAIGAYRAALRYRTLDVAPAAYAATQNNLGTAYWQLANLLDNNHEQRCERFQQAIVAYKAAIAAVEYLSDSTAHTPALSFDPAATHNNLGLAYYQLATDKHSRESSSQRSANLEAALHHHLQALHAWQPQTELYQTVFSYVIQTMRAFHTEFGSKGQTLALSKIPANLLPEVLKQL</sequence>
<accession>A0A2T1E286</accession>
<keyword evidence="3" id="KW-1185">Reference proteome</keyword>
<feature type="region of interest" description="Disordered" evidence="1">
    <location>
        <begin position="360"/>
        <end position="391"/>
    </location>
</feature>
<feature type="region of interest" description="Disordered" evidence="1">
    <location>
        <begin position="400"/>
        <end position="419"/>
    </location>
</feature>
<reference evidence="2 3" key="2">
    <citation type="submission" date="2018-03" db="EMBL/GenBank/DDBJ databases">
        <title>The ancient ancestry and fast evolution of plastids.</title>
        <authorList>
            <person name="Moore K.R."/>
            <person name="Magnabosco C."/>
            <person name="Momper L."/>
            <person name="Gold D.A."/>
            <person name="Bosak T."/>
            <person name="Fournier G.P."/>
        </authorList>
    </citation>
    <scope>NUCLEOTIDE SEQUENCE [LARGE SCALE GENOMIC DNA]</scope>
    <source>
        <strain evidence="2 3">ULC18</strain>
    </source>
</reference>